<evidence type="ECO:0000313" key="2">
    <source>
        <dbReference type="Proteomes" id="UP000186631"/>
    </source>
</evidence>
<gene>
    <name evidence="1" type="ORF">BHV80_12645</name>
</gene>
<accession>A0A1Q6IXB0</accession>
<proteinExistence type="predicted"/>
<reference evidence="1 2" key="1">
    <citation type="journal article" date="2016" name="Nat. Biotechnol.">
        <title>Measurement of bacterial replication rates in microbial communities.</title>
        <authorList>
            <person name="Brown C.T."/>
            <person name="Olm M.R."/>
            <person name="Thomas B.C."/>
            <person name="Banfield J.F."/>
        </authorList>
    </citation>
    <scope>NUCLEOTIDE SEQUENCE [LARGE SCALE GENOMIC DNA]</scope>
    <source>
        <strain evidence="1">42_262</strain>
    </source>
</reference>
<comment type="caution">
    <text evidence="1">The sequence shown here is derived from an EMBL/GenBank/DDBJ whole genome shotgun (WGS) entry which is preliminary data.</text>
</comment>
<dbReference type="AlphaFoldDB" id="A0A1Q6IXB0"/>
<dbReference type="EMBL" id="MNQV01000212">
    <property type="protein sequence ID" value="OKZ45554.1"/>
    <property type="molecule type" value="Genomic_DNA"/>
</dbReference>
<sequence>MLSFHFYHSELCEECTYIKYAANRFFTIVQNDKMISKFTFAVSHITFSGDKKQKFIYSLISD</sequence>
<name>A0A1Q6IXB0_PHOVU</name>
<dbReference type="Proteomes" id="UP000186631">
    <property type="component" value="Unassembled WGS sequence"/>
</dbReference>
<protein>
    <submittedName>
        <fullName evidence="1">Uncharacterized protein</fullName>
    </submittedName>
</protein>
<evidence type="ECO:0000313" key="1">
    <source>
        <dbReference type="EMBL" id="OKZ45554.1"/>
    </source>
</evidence>
<organism evidence="1 2">
    <name type="scientific">Phocaeicola vulgatus</name>
    <name type="common">Bacteroides vulgatus</name>
    <dbReference type="NCBI Taxonomy" id="821"/>
    <lineage>
        <taxon>Bacteria</taxon>
        <taxon>Pseudomonadati</taxon>
        <taxon>Bacteroidota</taxon>
        <taxon>Bacteroidia</taxon>
        <taxon>Bacteroidales</taxon>
        <taxon>Bacteroidaceae</taxon>
        <taxon>Phocaeicola</taxon>
    </lineage>
</organism>